<evidence type="ECO:0000313" key="3">
    <source>
        <dbReference type="Proteomes" id="UP001341840"/>
    </source>
</evidence>
<keyword evidence="3" id="KW-1185">Reference proteome</keyword>
<organism evidence="2 3">
    <name type="scientific">Stylosanthes scabra</name>
    <dbReference type="NCBI Taxonomy" id="79078"/>
    <lineage>
        <taxon>Eukaryota</taxon>
        <taxon>Viridiplantae</taxon>
        <taxon>Streptophyta</taxon>
        <taxon>Embryophyta</taxon>
        <taxon>Tracheophyta</taxon>
        <taxon>Spermatophyta</taxon>
        <taxon>Magnoliopsida</taxon>
        <taxon>eudicotyledons</taxon>
        <taxon>Gunneridae</taxon>
        <taxon>Pentapetalae</taxon>
        <taxon>rosids</taxon>
        <taxon>fabids</taxon>
        <taxon>Fabales</taxon>
        <taxon>Fabaceae</taxon>
        <taxon>Papilionoideae</taxon>
        <taxon>50 kb inversion clade</taxon>
        <taxon>dalbergioids sensu lato</taxon>
        <taxon>Dalbergieae</taxon>
        <taxon>Pterocarpus clade</taxon>
        <taxon>Stylosanthes</taxon>
    </lineage>
</organism>
<proteinExistence type="predicted"/>
<accession>A0ABU6YIA1</accession>
<comment type="caution">
    <text evidence="2">The sequence shown here is derived from an EMBL/GenBank/DDBJ whole genome shotgun (WGS) entry which is preliminary data.</text>
</comment>
<evidence type="ECO:0000256" key="1">
    <source>
        <dbReference type="SAM" id="MobiDB-lite"/>
    </source>
</evidence>
<feature type="region of interest" description="Disordered" evidence="1">
    <location>
        <begin position="1"/>
        <end position="30"/>
    </location>
</feature>
<sequence>MASINSNDSSSTQTASFPGSTSTPIYMKLDNNNKDQAESIIEGNDILNHITRTKIPQQYYESGLVNPEYQRWKREEFNSLVFKEARSSGEIADTFTKALPSTSFMQLRDQLTVQRISLCSAQVDEKATTNLEEVKES</sequence>
<protein>
    <submittedName>
        <fullName evidence="2">Uncharacterized protein</fullName>
    </submittedName>
</protein>
<name>A0ABU6YIA1_9FABA</name>
<dbReference type="Proteomes" id="UP001341840">
    <property type="component" value="Unassembled WGS sequence"/>
</dbReference>
<dbReference type="EMBL" id="JASCZI010242012">
    <property type="protein sequence ID" value="MED6209060.1"/>
    <property type="molecule type" value="Genomic_DNA"/>
</dbReference>
<reference evidence="2 3" key="1">
    <citation type="journal article" date="2023" name="Plants (Basel)">
        <title>Bridging the Gap: Combining Genomics and Transcriptomics Approaches to Understand Stylosanthes scabra, an Orphan Legume from the Brazilian Caatinga.</title>
        <authorList>
            <person name="Ferreira-Neto J.R.C."/>
            <person name="da Silva M.D."/>
            <person name="Binneck E."/>
            <person name="de Melo N.F."/>
            <person name="da Silva R.H."/>
            <person name="de Melo A.L.T.M."/>
            <person name="Pandolfi V."/>
            <person name="Bustamante F.O."/>
            <person name="Brasileiro-Vidal A.C."/>
            <person name="Benko-Iseppon A.M."/>
        </authorList>
    </citation>
    <scope>NUCLEOTIDE SEQUENCE [LARGE SCALE GENOMIC DNA]</scope>
    <source>
        <tissue evidence="2">Leaves</tissue>
    </source>
</reference>
<evidence type="ECO:0000313" key="2">
    <source>
        <dbReference type="EMBL" id="MED6209060.1"/>
    </source>
</evidence>
<feature type="compositionally biased region" description="Polar residues" evidence="1">
    <location>
        <begin position="1"/>
        <end position="24"/>
    </location>
</feature>
<gene>
    <name evidence="2" type="ORF">PIB30_051032</name>
</gene>